<evidence type="ECO:0000256" key="1">
    <source>
        <dbReference type="SAM" id="MobiDB-lite"/>
    </source>
</evidence>
<dbReference type="EMBL" id="JABAYA010000391">
    <property type="protein sequence ID" value="KAF7720714.1"/>
    <property type="molecule type" value="Genomic_DNA"/>
</dbReference>
<evidence type="ECO:0000313" key="3">
    <source>
        <dbReference type="Proteomes" id="UP000605846"/>
    </source>
</evidence>
<dbReference type="AlphaFoldDB" id="A0A8H7EL02"/>
<name>A0A8H7EL02_9FUNG</name>
<comment type="caution">
    <text evidence="2">The sequence shown here is derived from an EMBL/GenBank/DDBJ whole genome shotgun (WGS) entry which is preliminary data.</text>
</comment>
<protein>
    <submittedName>
        <fullName evidence="2">Uncharacterized protein</fullName>
    </submittedName>
</protein>
<gene>
    <name evidence="2" type="ORF">EC973_006305</name>
</gene>
<reference evidence="2" key="1">
    <citation type="submission" date="2020-01" db="EMBL/GenBank/DDBJ databases">
        <title>Genome Sequencing of Three Apophysomyces-Like Fungal Strains Confirms a Novel Fungal Genus in the Mucoromycota with divergent Burkholderia-like Endosymbiotic Bacteria.</title>
        <authorList>
            <person name="Stajich J.E."/>
            <person name="Macias A.M."/>
            <person name="Carter-House D."/>
            <person name="Lovett B."/>
            <person name="Kasson L.R."/>
            <person name="Berry K."/>
            <person name="Grigoriev I."/>
            <person name="Chang Y."/>
            <person name="Spatafora J."/>
            <person name="Kasson M.T."/>
        </authorList>
    </citation>
    <scope>NUCLEOTIDE SEQUENCE</scope>
    <source>
        <strain evidence="2">NRRL A-21654</strain>
    </source>
</reference>
<accession>A0A8H7EL02</accession>
<sequence length="159" mass="17756">MDHLEICKQLQKLKIDTSRLLDIVFPARSVVGLLFHIQYIPEVTQLLEAAKVAALKDFDPLDPSILADPSLQSLSETERADQAAVIHRQRCLRSLQHIRSTVAPAVARHFIEQGWIDQLDADHVSRSSVGTLFTSSNKDMMTDSDLPNSLAFGTQSQHQ</sequence>
<proteinExistence type="predicted"/>
<dbReference type="OrthoDB" id="2206543at2759"/>
<feature type="region of interest" description="Disordered" evidence="1">
    <location>
        <begin position="136"/>
        <end position="159"/>
    </location>
</feature>
<dbReference type="Proteomes" id="UP000605846">
    <property type="component" value="Unassembled WGS sequence"/>
</dbReference>
<organism evidence="2 3">
    <name type="scientific">Apophysomyces ossiformis</name>
    <dbReference type="NCBI Taxonomy" id="679940"/>
    <lineage>
        <taxon>Eukaryota</taxon>
        <taxon>Fungi</taxon>
        <taxon>Fungi incertae sedis</taxon>
        <taxon>Mucoromycota</taxon>
        <taxon>Mucoromycotina</taxon>
        <taxon>Mucoromycetes</taxon>
        <taxon>Mucorales</taxon>
        <taxon>Mucorineae</taxon>
        <taxon>Mucoraceae</taxon>
        <taxon>Apophysomyces</taxon>
    </lineage>
</organism>
<keyword evidence="3" id="KW-1185">Reference proteome</keyword>
<evidence type="ECO:0000313" key="2">
    <source>
        <dbReference type="EMBL" id="KAF7720714.1"/>
    </source>
</evidence>